<accession>A0ACB8QR99</accession>
<gene>
    <name evidence="1" type="ORF">K488DRAFT_84301</name>
</gene>
<sequence length="794" mass="86281">MSEYACKCLNVRVRSQPATAAPPRSADQFLPIFVSENGVSVVHNQLTVRVRSRAKPISTQADELQRYVSLLCLACGTTVYRVSQIIPPDMDAPEGPVLPTDDWVEDTSFVLFPVEGILPYTWRYAMLHEFALRISGLPIDGPRIKEAERSSAYSSFRIIITSVPSRTEPPLTPVSPFATESPALPPLSHSPPEEPSRPYRALPFLQPIFPPAPFTSSHPVFVHLSSVASQRSHAIRHAADDFLSRLIAEKVAEVMREETELRGQVEALWSTFRAALADAEAAGGPPAFTANEAVSPPIREREDKFTPPGRAGPPVSPSSRSYSALSTSLSASAFQQQRASASAPVPRSNSESSSSSPPPGDETPAVLRRSLRRDLSEDKDVATSFKYTLDIASEMERRAAERGVSSKDSPTDNLVESSAPPVLSPKSKQATARSPPPRRGKTDSIKEPEKEASPSKAKAKRKVTFDLQTPEKEKSAVNGHASANDAVIFDLEDETDSIRLEPFAVSPTLPLNEAPQPHVPHRPPNKRNGSQETGLPQSLSLLRPTSLPKPSPLRLSTSPPSRTSSNSTPLSLTPRLNGSPNGGLEPLEPLTPREEALSRLVAADVPSHRTAWRKDGKAWSVFSGRNTIQEVDEEVYDTRDENEDKASPLLGPGIVSKEVPKTAGVHWRPPVVASLPVFIGPNHTRTASGGFTYQPKTSLSDMYGQMVPVLRDPGSKNPSYASSAALRKAAYAERDLARSMDPGALDFLMHEDEDEDEDGELSADAGSRGRRNALRILKARSELPSEGMWRSLAT</sequence>
<dbReference type="EMBL" id="MU273506">
    <property type="protein sequence ID" value="KAI0034080.1"/>
    <property type="molecule type" value="Genomic_DNA"/>
</dbReference>
<organism evidence="1 2">
    <name type="scientific">Vararia minispora EC-137</name>
    <dbReference type="NCBI Taxonomy" id="1314806"/>
    <lineage>
        <taxon>Eukaryota</taxon>
        <taxon>Fungi</taxon>
        <taxon>Dikarya</taxon>
        <taxon>Basidiomycota</taxon>
        <taxon>Agaricomycotina</taxon>
        <taxon>Agaricomycetes</taxon>
        <taxon>Russulales</taxon>
        <taxon>Lachnocladiaceae</taxon>
        <taxon>Vararia</taxon>
    </lineage>
</organism>
<protein>
    <submittedName>
        <fullName evidence="1">Uncharacterized protein</fullName>
    </submittedName>
</protein>
<keyword evidence="2" id="KW-1185">Reference proteome</keyword>
<comment type="caution">
    <text evidence="1">The sequence shown here is derived from an EMBL/GenBank/DDBJ whole genome shotgun (WGS) entry which is preliminary data.</text>
</comment>
<name>A0ACB8QR99_9AGAM</name>
<reference evidence="1" key="2">
    <citation type="journal article" date="2022" name="New Phytol.">
        <title>Evolutionary transition to the ectomycorrhizal habit in the genomes of a hyperdiverse lineage of mushroom-forming fungi.</title>
        <authorList>
            <person name="Looney B."/>
            <person name="Miyauchi S."/>
            <person name="Morin E."/>
            <person name="Drula E."/>
            <person name="Courty P.E."/>
            <person name="Kohler A."/>
            <person name="Kuo A."/>
            <person name="LaButti K."/>
            <person name="Pangilinan J."/>
            <person name="Lipzen A."/>
            <person name="Riley R."/>
            <person name="Andreopoulos W."/>
            <person name="He G."/>
            <person name="Johnson J."/>
            <person name="Nolan M."/>
            <person name="Tritt A."/>
            <person name="Barry K.W."/>
            <person name="Grigoriev I.V."/>
            <person name="Nagy L.G."/>
            <person name="Hibbett D."/>
            <person name="Henrissat B."/>
            <person name="Matheny P.B."/>
            <person name="Labbe J."/>
            <person name="Martin F.M."/>
        </authorList>
    </citation>
    <scope>NUCLEOTIDE SEQUENCE</scope>
    <source>
        <strain evidence="1">EC-137</strain>
    </source>
</reference>
<dbReference type="Proteomes" id="UP000814128">
    <property type="component" value="Unassembled WGS sequence"/>
</dbReference>
<evidence type="ECO:0000313" key="1">
    <source>
        <dbReference type="EMBL" id="KAI0034080.1"/>
    </source>
</evidence>
<evidence type="ECO:0000313" key="2">
    <source>
        <dbReference type="Proteomes" id="UP000814128"/>
    </source>
</evidence>
<reference evidence="1" key="1">
    <citation type="submission" date="2021-02" db="EMBL/GenBank/DDBJ databases">
        <authorList>
            <consortium name="DOE Joint Genome Institute"/>
            <person name="Ahrendt S."/>
            <person name="Looney B.P."/>
            <person name="Miyauchi S."/>
            <person name="Morin E."/>
            <person name="Drula E."/>
            <person name="Courty P.E."/>
            <person name="Chicoki N."/>
            <person name="Fauchery L."/>
            <person name="Kohler A."/>
            <person name="Kuo A."/>
            <person name="Labutti K."/>
            <person name="Pangilinan J."/>
            <person name="Lipzen A."/>
            <person name="Riley R."/>
            <person name="Andreopoulos W."/>
            <person name="He G."/>
            <person name="Johnson J."/>
            <person name="Barry K.W."/>
            <person name="Grigoriev I.V."/>
            <person name="Nagy L."/>
            <person name="Hibbett D."/>
            <person name="Henrissat B."/>
            <person name="Matheny P.B."/>
            <person name="Labbe J."/>
            <person name="Martin F."/>
        </authorList>
    </citation>
    <scope>NUCLEOTIDE SEQUENCE</scope>
    <source>
        <strain evidence="1">EC-137</strain>
    </source>
</reference>
<proteinExistence type="predicted"/>